<accession>A0ABP7J2G8</accession>
<dbReference type="InterPro" id="IPR013249">
    <property type="entry name" value="RNA_pol_sigma70_r4_t2"/>
</dbReference>
<dbReference type="InterPro" id="IPR007627">
    <property type="entry name" value="RNA_pol_sigma70_r2"/>
</dbReference>
<dbReference type="InterPro" id="IPR013324">
    <property type="entry name" value="RNA_pol_sigma_r3/r4-like"/>
</dbReference>
<dbReference type="SUPFAM" id="SSF88946">
    <property type="entry name" value="Sigma2 domain of RNA polymerase sigma factors"/>
    <property type="match status" value="1"/>
</dbReference>
<dbReference type="Proteomes" id="UP001501624">
    <property type="component" value="Unassembled WGS sequence"/>
</dbReference>
<evidence type="ECO:0000256" key="2">
    <source>
        <dbReference type="ARBA" id="ARBA00011344"/>
    </source>
</evidence>
<name>A0ABP7J2G8_9PSEU</name>
<evidence type="ECO:0000313" key="9">
    <source>
        <dbReference type="Proteomes" id="UP001501624"/>
    </source>
</evidence>
<sequence>MDFEAHREQLTGVAYRMLGSLADAEDAVQETWLRMARADTSEVRNPAGWLRTVLSRVCLDMLRQRARQEPVEEPDPAPGADREVLFAEEVGRALLVVLDRLGPDERVAFVLHDVFAVPFDEIAPIVGRTTATAKKLASRARAKVRGTSPSPDAAGQRRVIEPFLAASRTGDLDAIVAVLSPDVVRRADGRPDVRGARRVAEEIVVFGRNARFADFALVDGEPGLVIAPDGRLRLAIRFTISRGLVAGYELISSPARLARTALALA</sequence>
<keyword evidence="4" id="KW-0731">Sigma factor</keyword>
<feature type="domain" description="RNA polymerase sigma-70 region 2" evidence="6">
    <location>
        <begin position="3"/>
        <end position="67"/>
    </location>
</feature>
<dbReference type="RefSeq" id="WP_237337803.1">
    <property type="nucleotide sequence ID" value="NZ_BAABCM010000009.1"/>
</dbReference>
<comment type="caution">
    <text evidence="8">The sequence shown here is derived from an EMBL/GenBank/DDBJ whole genome shotgun (WGS) entry which is preliminary data.</text>
</comment>
<organism evidence="8 9">
    <name type="scientific">Amycolatopsis tucumanensis</name>
    <dbReference type="NCBI Taxonomy" id="401106"/>
    <lineage>
        <taxon>Bacteria</taxon>
        <taxon>Bacillati</taxon>
        <taxon>Actinomycetota</taxon>
        <taxon>Actinomycetes</taxon>
        <taxon>Pseudonocardiales</taxon>
        <taxon>Pseudonocardiaceae</taxon>
        <taxon>Amycolatopsis</taxon>
    </lineage>
</organism>
<dbReference type="Gene3D" id="3.10.450.50">
    <property type="match status" value="1"/>
</dbReference>
<dbReference type="InterPro" id="IPR036388">
    <property type="entry name" value="WH-like_DNA-bd_sf"/>
</dbReference>
<dbReference type="NCBIfam" id="TIGR02937">
    <property type="entry name" value="sigma70-ECF"/>
    <property type="match status" value="1"/>
</dbReference>
<dbReference type="Pfam" id="PF04542">
    <property type="entry name" value="Sigma70_r2"/>
    <property type="match status" value="1"/>
</dbReference>
<evidence type="ECO:0000313" key="8">
    <source>
        <dbReference type="EMBL" id="GAA3833013.1"/>
    </source>
</evidence>
<evidence type="ECO:0000256" key="5">
    <source>
        <dbReference type="ARBA" id="ARBA00023163"/>
    </source>
</evidence>
<dbReference type="InterPro" id="IPR052704">
    <property type="entry name" value="ECF_Sigma-70_Domain"/>
</dbReference>
<dbReference type="SUPFAM" id="SSF88659">
    <property type="entry name" value="Sigma3 and sigma4 domains of RNA polymerase sigma factors"/>
    <property type="match status" value="1"/>
</dbReference>
<dbReference type="PANTHER" id="PTHR30173:SF43">
    <property type="entry name" value="ECF RNA POLYMERASE SIGMA FACTOR SIGI-RELATED"/>
    <property type="match status" value="1"/>
</dbReference>
<dbReference type="SUPFAM" id="SSF54427">
    <property type="entry name" value="NTF2-like"/>
    <property type="match status" value="1"/>
</dbReference>
<dbReference type="Gene3D" id="1.10.1740.10">
    <property type="match status" value="1"/>
</dbReference>
<comment type="subunit">
    <text evidence="2">Interacts transiently with the RNA polymerase catalytic core formed by RpoA, RpoB, RpoC and RpoZ (2 alpha, 1 beta, 1 beta' and 1 omega subunit) to form the RNA polymerase holoenzyme that can initiate transcription.</text>
</comment>
<dbReference type="InterPro" id="IPR013325">
    <property type="entry name" value="RNA_pol_sigma_r2"/>
</dbReference>
<evidence type="ECO:0000259" key="7">
    <source>
        <dbReference type="Pfam" id="PF08281"/>
    </source>
</evidence>
<reference evidence="9" key="1">
    <citation type="journal article" date="2019" name="Int. J. Syst. Evol. Microbiol.">
        <title>The Global Catalogue of Microorganisms (GCM) 10K type strain sequencing project: providing services to taxonomists for standard genome sequencing and annotation.</title>
        <authorList>
            <consortium name="The Broad Institute Genomics Platform"/>
            <consortium name="The Broad Institute Genome Sequencing Center for Infectious Disease"/>
            <person name="Wu L."/>
            <person name="Ma J."/>
        </authorList>
    </citation>
    <scope>NUCLEOTIDE SEQUENCE [LARGE SCALE GENOMIC DNA]</scope>
    <source>
        <strain evidence="9">JCM 17017</strain>
    </source>
</reference>
<dbReference type="InterPro" id="IPR014284">
    <property type="entry name" value="RNA_pol_sigma-70_dom"/>
</dbReference>
<evidence type="ECO:0000259" key="6">
    <source>
        <dbReference type="Pfam" id="PF04542"/>
    </source>
</evidence>
<dbReference type="EMBL" id="BAABCM010000009">
    <property type="protein sequence ID" value="GAA3833013.1"/>
    <property type="molecule type" value="Genomic_DNA"/>
</dbReference>
<proteinExistence type="inferred from homology"/>
<evidence type="ECO:0000256" key="4">
    <source>
        <dbReference type="ARBA" id="ARBA00023082"/>
    </source>
</evidence>
<evidence type="ECO:0000256" key="3">
    <source>
        <dbReference type="ARBA" id="ARBA00023015"/>
    </source>
</evidence>
<keyword evidence="5" id="KW-0804">Transcription</keyword>
<gene>
    <name evidence="8" type="ORF">GCM10022380_59330</name>
</gene>
<keyword evidence="3" id="KW-0805">Transcription regulation</keyword>
<dbReference type="InterPro" id="IPR032710">
    <property type="entry name" value="NTF2-like_dom_sf"/>
</dbReference>
<evidence type="ECO:0000256" key="1">
    <source>
        <dbReference type="ARBA" id="ARBA00010641"/>
    </source>
</evidence>
<dbReference type="Pfam" id="PF08281">
    <property type="entry name" value="Sigma70_r4_2"/>
    <property type="match status" value="1"/>
</dbReference>
<keyword evidence="9" id="KW-1185">Reference proteome</keyword>
<comment type="similarity">
    <text evidence="1">Belongs to the sigma-70 factor family. ECF subfamily.</text>
</comment>
<dbReference type="PANTHER" id="PTHR30173">
    <property type="entry name" value="SIGMA 19 FACTOR"/>
    <property type="match status" value="1"/>
</dbReference>
<feature type="domain" description="RNA polymerase sigma factor 70 region 4 type 2" evidence="7">
    <location>
        <begin position="93"/>
        <end position="143"/>
    </location>
</feature>
<protein>
    <submittedName>
        <fullName evidence="8">Sigma-70 family RNA polymerase sigma factor</fullName>
    </submittedName>
</protein>
<dbReference type="Gene3D" id="1.10.10.10">
    <property type="entry name" value="Winged helix-like DNA-binding domain superfamily/Winged helix DNA-binding domain"/>
    <property type="match status" value="1"/>
</dbReference>